<protein>
    <recommendedName>
        <fullName evidence="3">cysteine desulfurase</fullName>
        <ecNumber evidence="3">2.8.1.7</ecNumber>
    </recommendedName>
</protein>
<dbReference type="PIRSF" id="PIRSF005572">
    <property type="entry name" value="NifS"/>
    <property type="match status" value="1"/>
</dbReference>
<dbReference type="InterPro" id="IPR015422">
    <property type="entry name" value="PyrdxlP-dep_Trfase_small"/>
</dbReference>
<dbReference type="EMBL" id="CP018800">
    <property type="protein sequence ID" value="ATX81726.1"/>
    <property type="molecule type" value="Genomic_DNA"/>
</dbReference>
<name>A0A2K8LBV3_9PROT</name>
<evidence type="ECO:0000256" key="1">
    <source>
        <dbReference type="ARBA" id="ARBA00001933"/>
    </source>
</evidence>
<evidence type="ECO:0000256" key="5">
    <source>
        <dbReference type="ARBA" id="ARBA00022714"/>
    </source>
</evidence>
<dbReference type="NCBIfam" id="NF002806">
    <property type="entry name" value="PRK02948.1"/>
    <property type="match status" value="1"/>
</dbReference>
<keyword evidence="4 13" id="KW-0808">Transferase</keyword>
<evidence type="ECO:0000313" key="14">
    <source>
        <dbReference type="Proteomes" id="UP000231637"/>
    </source>
</evidence>
<dbReference type="InterPro" id="IPR000192">
    <property type="entry name" value="Aminotrans_V_dom"/>
</dbReference>
<organism evidence="13 14">
    <name type="scientific">Mariprofundus ferrinatatus</name>
    <dbReference type="NCBI Taxonomy" id="1921087"/>
    <lineage>
        <taxon>Bacteria</taxon>
        <taxon>Pseudomonadati</taxon>
        <taxon>Pseudomonadota</taxon>
        <taxon>Candidatius Mariprofundia</taxon>
        <taxon>Mariprofundales</taxon>
        <taxon>Mariprofundaceae</taxon>
        <taxon>Mariprofundus</taxon>
    </lineage>
</organism>
<dbReference type="Proteomes" id="UP000231637">
    <property type="component" value="Chromosome"/>
</dbReference>
<dbReference type="InterPro" id="IPR015424">
    <property type="entry name" value="PyrdxlP-dep_Trfase"/>
</dbReference>
<evidence type="ECO:0000313" key="13">
    <source>
        <dbReference type="EMBL" id="ATX81726.1"/>
    </source>
</evidence>
<keyword evidence="14" id="KW-1185">Reference proteome</keyword>
<keyword evidence="5" id="KW-0001">2Fe-2S</keyword>
<evidence type="ECO:0000259" key="12">
    <source>
        <dbReference type="Pfam" id="PF00266"/>
    </source>
</evidence>
<dbReference type="AlphaFoldDB" id="A0A2K8LBV3"/>
<evidence type="ECO:0000256" key="6">
    <source>
        <dbReference type="ARBA" id="ARBA00022723"/>
    </source>
</evidence>
<dbReference type="PANTHER" id="PTHR11601">
    <property type="entry name" value="CYSTEINE DESULFURYLASE FAMILY MEMBER"/>
    <property type="match status" value="1"/>
</dbReference>
<keyword evidence="9" id="KW-0411">Iron-sulfur</keyword>
<dbReference type="KEGG" id="mfn:Ga0123462_0857"/>
<dbReference type="Gene3D" id="3.40.640.10">
    <property type="entry name" value="Type I PLP-dependent aspartate aminotransferase-like (Major domain)"/>
    <property type="match status" value="1"/>
</dbReference>
<accession>A0A2K8LBV3</accession>
<dbReference type="PANTHER" id="PTHR11601:SF34">
    <property type="entry name" value="CYSTEINE DESULFURASE"/>
    <property type="match status" value="1"/>
</dbReference>
<evidence type="ECO:0000256" key="2">
    <source>
        <dbReference type="ARBA" id="ARBA00006490"/>
    </source>
</evidence>
<evidence type="ECO:0000256" key="11">
    <source>
        <dbReference type="RuleBase" id="RU004504"/>
    </source>
</evidence>
<dbReference type="PROSITE" id="PS00595">
    <property type="entry name" value="AA_TRANSFER_CLASS_5"/>
    <property type="match status" value="1"/>
</dbReference>
<dbReference type="EC" id="2.8.1.7" evidence="3"/>
<dbReference type="GO" id="GO:0051537">
    <property type="term" value="F:2 iron, 2 sulfur cluster binding"/>
    <property type="evidence" value="ECO:0007669"/>
    <property type="project" value="UniProtKB-KW"/>
</dbReference>
<gene>
    <name evidence="13" type="ORF">Ga0123462_0857</name>
</gene>
<feature type="domain" description="Aminotransferase class V" evidence="12">
    <location>
        <begin position="2"/>
        <end position="363"/>
    </location>
</feature>
<dbReference type="InterPro" id="IPR015421">
    <property type="entry name" value="PyrdxlP-dep_Trfase_major"/>
</dbReference>
<sequence length="378" mass="40737">MIYLDYAATTPVGSNVLEKMRECLSVDGTYGNPSSPHSFGEKASIAIENAREQVASLIGASPKEIVFTSGATESNNLTLKGVFFGPIAGKHIITTEIEHKSILDTCSYLEKMGAEVTRLKPDSSGLIDLDELENSIREDTSLVSIIHVNNETGVIQDVEKIASIVKKKGCLLHVDAAQSIGKLSIDLSKIPIDLMSISAHKIYGPKGIGCLFVRKGLERNLQPQMHGGGQEGGLRSGTMPTHQIVGMGKALSLAQERMAEDHEMMSKLKEQLLAGLSGIQGMYENGSIERSVPNILNVSFDGIDAELLLHRLRNKIAISNGSACNSGAIEPSYVLRSMGLSEDRVYGAIRISMGRYTSNEDIDLAVHAICDIVANLRS</sequence>
<dbReference type="InterPro" id="IPR020578">
    <property type="entry name" value="Aminotrans_V_PyrdxlP_BS"/>
</dbReference>
<dbReference type="Gene3D" id="3.90.1150.10">
    <property type="entry name" value="Aspartate Aminotransferase, domain 1"/>
    <property type="match status" value="1"/>
</dbReference>
<dbReference type="FunFam" id="3.40.640.10:FF:000003">
    <property type="entry name" value="Cysteine desulfurase IscS"/>
    <property type="match status" value="1"/>
</dbReference>
<evidence type="ECO:0000256" key="10">
    <source>
        <dbReference type="ARBA" id="ARBA00050776"/>
    </source>
</evidence>
<dbReference type="GO" id="GO:0031071">
    <property type="term" value="F:cysteine desulfurase activity"/>
    <property type="evidence" value="ECO:0007669"/>
    <property type="project" value="UniProtKB-EC"/>
</dbReference>
<keyword evidence="6" id="KW-0479">Metal-binding</keyword>
<comment type="cofactor">
    <cofactor evidence="1 11">
        <name>pyridoxal 5'-phosphate</name>
        <dbReference type="ChEBI" id="CHEBI:597326"/>
    </cofactor>
</comment>
<evidence type="ECO:0000256" key="4">
    <source>
        <dbReference type="ARBA" id="ARBA00022679"/>
    </source>
</evidence>
<reference evidence="13 14" key="1">
    <citation type="submission" date="2016-12" db="EMBL/GenBank/DDBJ databases">
        <title>Isolation and genomic insights into novel planktonic Zetaproteobacteria from stratified waters of the Chesapeake Bay.</title>
        <authorList>
            <person name="McAllister S.M."/>
            <person name="Kato S."/>
            <person name="Chan C.S."/>
            <person name="Chiu B.K."/>
            <person name="Field E.K."/>
        </authorList>
    </citation>
    <scope>NUCLEOTIDE SEQUENCE [LARGE SCALE GENOMIC DNA]</scope>
    <source>
        <strain evidence="13 14">CP-8</strain>
    </source>
</reference>
<evidence type="ECO:0000256" key="8">
    <source>
        <dbReference type="ARBA" id="ARBA00023004"/>
    </source>
</evidence>
<comment type="similarity">
    <text evidence="2">Belongs to the class-V pyridoxal-phosphate-dependent aminotransferase family. NifS/IscS subfamily.</text>
</comment>
<keyword evidence="7" id="KW-0663">Pyridoxal phosphate</keyword>
<dbReference type="RefSeq" id="WP_100265154.1">
    <property type="nucleotide sequence ID" value="NZ_CP018800.1"/>
</dbReference>
<dbReference type="Pfam" id="PF00266">
    <property type="entry name" value="Aminotran_5"/>
    <property type="match status" value="1"/>
</dbReference>
<keyword evidence="8" id="KW-0408">Iron</keyword>
<dbReference type="InterPro" id="IPR016454">
    <property type="entry name" value="Cysteine_dSase"/>
</dbReference>
<dbReference type="SUPFAM" id="SSF53383">
    <property type="entry name" value="PLP-dependent transferases"/>
    <property type="match status" value="1"/>
</dbReference>
<dbReference type="OrthoDB" id="5288292at2"/>
<evidence type="ECO:0000256" key="7">
    <source>
        <dbReference type="ARBA" id="ARBA00022898"/>
    </source>
</evidence>
<comment type="catalytic activity">
    <reaction evidence="10">
        <text>(sulfur carrier)-H + L-cysteine = (sulfur carrier)-SH + L-alanine</text>
        <dbReference type="Rhea" id="RHEA:43892"/>
        <dbReference type="Rhea" id="RHEA-COMP:14737"/>
        <dbReference type="Rhea" id="RHEA-COMP:14739"/>
        <dbReference type="ChEBI" id="CHEBI:29917"/>
        <dbReference type="ChEBI" id="CHEBI:35235"/>
        <dbReference type="ChEBI" id="CHEBI:57972"/>
        <dbReference type="ChEBI" id="CHEBI:64428"/>
        <dbReference type="EC" id="2.8.1.7"/>
    </reaction>
</comment>
<evidence type="ECO:0000256" key="3">
    <source>
        <dbReference type="ARBA" id="ARBA00012239"/>
    </source>
</evidence>
<proteinExistence type="inferred from homology"/>
<evidence type="ECO:0000256" key="9">
    <source>
        <dbReference type="ARBA" id="ARBA00023014"/>
    </source>
</evidence>
<dbReference type="GO" id="GO:0046872">
    <property type="term" value="F:metal ion binding"/>
    <property type="evidence" value="ECO:0007669"/>
    <property type="project" value="UniProtKB-KW"/>
</dbReference>